<keyword evidence="9" id="KW-1185">Reference proteome</keyword>
<evidence type="ECO:0000256" key="2">
    <source>
        <dbReference type="ARBA" id="ARBA00005695"/>
    </source>
</evidence>
<evidence type="ECO:0000313" key="9">
    <source>
        <dbReference type="Proteomes" id="UP000051500"/>
    </source>
</evidence>
<dbReference type="Proteomes" id="UP000051500">
    <property type="component" value="Unassembled WGS sequence"/>
</dbReference>
<feature type="domain" description="Solute-binding protein family 5" evidence="7">
    <location>
        <begin position="76"/>
        <end position="464"/>
    </location>
</feature>
<evidence type="ECO:0000256" key="5">
    <source>
        <dbReference type="ARBA" id="ARBA00022856"/>
    </source>
</evidence>
<dbReference type="SUPFAM" id="SSF53850">
    <property type="entry name" value="Periplasmic binding protein-like II"/>
    <property type="match status" value="1"/>
</dbReference>
<sequence>MKLGKYAKLGAVVALSSLVLTACGSKDNDKTAGNVVNWDESGELPGMDLSKATDQISFTMLGNTMEGLYRIGKDSKVEPGLAKKTEVSKDGKVYTFTLRKGTKWSNGDKVTAQDFVYSWRRTVDPKTASQYAYFFNGIKNADKIIEGKLPVDQLGIKADGEDKLVVTLERPIPYFKLLMGFPVFFPQSKAAVDKFGDKYGTASKYMVYNGPFKLEGWTGTNLSWKLQKNDKYWDKKAVKLDAVNYKVNKSSTTAYNQYKSGELDASPLSNEQAKQLKNQKDFVEREGAAVAYLQFNQDSKDATMKAAMSNKKIRQAISMSINRKSLSKVIGSGARVPKGMVPDKLANLNGKDFVEMDPVVNGIKHDDKEAKKLWSEGLKEIGQKELTFSILGDDTDGSKKITETLQSQIESTLPGAHVTVQNVPFKTRLQRCDTGNFDTVISIWGADYADPISCLEIMESTNGQNAGHWANSEFDKYINLSRTVDANNPTKRWDDLVKAQKVLLDDQGVAPIYQQASAWVVNPKVKDLVYNAAGLNYNWKNAYIEK</sequence>
<dbReference type="eggNOG" id="COG4166">
    <property type="taxonomic scope" value="Bacteria"/>
</dbReference>
<dbReference type="EMBL" id="JQBZ01000025">
    <property type="protein sequence ID" value="KRN88360.1"/>
    <property type="molecule type" value="Genomic_DNA"/>
</dbReference>
<evidence type="ECO:0000256" key="4">
    <source>
        <dbReference type="ARBA" id="ARBA00022729"/>
    </source>
</evidence>
<keyword evidence="5" id="KW-0653">Protein transport</keyword>
<dbReference type="InterPro" id="IPR000914">
    <property type="entry name" value="SBP_5_dom"/>
</dbReference>
<comment type="caution">
    <text evidence="8">The sequence shown here is derived from an EMBL/GenBank/DDBJ whole genome shotgun (WGS) entry which is preliminary data.</text>
</comment>
<dbReference type="PATRIC" id="fig|1122146.4.peg.335"/>
<dbReference type="PIRSF" id="PIRSF002741">
    <property type="entry name" value="MppA"/>
    <property type="match status" value="1"/>
</dbReference>
<keyword evidence="5" id="KW-0571">Peptide transport</keyword>
<dbReference type="Gene3D" id="3.10.105.10">
    <property type="entry name" value="Dipeptide-binding Protein, Domain 3"/>
    <property type="match status" value="1"/>
</dbReference>
<dbReference type="GO" id="GO:0015833">
    <property type="term" value="P:peptide transport"/>
    <property type="evidence" value="ECO:0007669"/>
    <property type="project" value="UniProtKB-KW"/>
</dbReference>
<dbReference type="CDD" id="cd08504">
    <property type="entry name" value="PBP2_OppA"/>
    <property type="match status" value="1"/>
</dbReference>
<dbReference type="FunFam" id="3.90.76.10:FF:000001">
    <property type="entry name" value="Oligopeptide ABC transporter substrate-binding protein"/>
    <property type="match status" value="1"/>
</dbReference>
<dbReference type="Gene3D" id="3.40.190.10">
    <property type="entry name" value="Periplasmic binding protein-like II"/>
    <property type="match status" value="1"/>
</dbReference>
<evidence type="ECO:0000256" key="6">
    <source>
        <dbReference type="SAM" id="SignalP"/>
    </source>
</evidence>
<comment type="subcellular location">
    <subcellularLocation>
        <location evidence="1">Cell envelope</location>
    </subcellularLocation>
</comment>
<organism evidence="8 9">
    <name type="scientific">Ligilactobacillus ceti DSM 22408</name>
    <dbReference type="NCBI Taxonomy" id="1122146"/>
    <lineage>
        <taxon>Bacteria</taxon>
        <taxon>Bacillati</taxon>
        <taxon>Bacillota</taxon>
        <taxon>Bacilli</taxon>
        <taxon>Lactobacillales</taxon>
        <taxon>Lactobacillaceae</taxon>
        <taxon>Ligilactobacillus</taxon>
    </lineage>
</organism>
<evidence type="ECO:0000313" key="8">
    <source>
        <dbReference type="EMBL" id="KRN88360.1"/>
    </source>
</evidence>
<protein>
    <submittedName>
        <fullName evidence="8">Oligopeptide ABC superfamily ATP binding cassette transporter, binding protein</fullName>
    </submittedName>
</protein>
<dbReference type="PANTHER" id="PTHR30290:SF10">
    <property type="entry name" value="PERIPLASMIC OLIGOPEPTIDE-BINDING PROTEIN-RELATED"/>
    <property type="match status" value="1"/>
</dbReference>
<dbReference type="AlphaFoldDB" id="A0A0R2KG36"/>
<keyword evidence="4 6" id="KW-0732">Signal</keyword>
<keyword evidence="3" id="KW-0813">Transport</keyword>
<dbReference type="GO" id="GO:0043190">
    <property type="term" value="C:ATP-binding cassette (ABC) transporter complex"/>
    <property type="evidence" value="ECO:0007669"/>
    <property type="project" value="InterPro"/>
</dbReference>
<gene>
    <name evidence="8" type="ORF">IV53_GL000324</name>
</gene>
<feature type="signal peptide" evidence="6">
    <location>
        <begin position="1"/>
        <end position="22"/>
    </location>
</feature>
<reference evidence="8 9" key="1">
    <citation type="journal article" date="2015" name="Genome Announc.">
        <title>Expanding the biotechnology potential of lactobacilli through comparative genomics of 213 strains and associated genera.</title>
        <authorList>
            <person name="Sun Z."/>
            <person name="Harris H.M."/>
            <person name="McCann A."/>
            <person name="Guo C."/>
            <person name="Argimon S."/>
            <person name="Zhang W."/>
            <person name="Yang X."/>
            <person name="Jeffery I.B."/>
            <person name="Cooney J.C."/>
            <person name="Kagawa T.F."/>
            <person name="Liu W."/>
            <person name="Song Y."/>
            <person name="Salvetti E."/>
            <person name="Wrobel A."/>
            <person name="Rasinkangas P."/>
            <person name="Parkhill J."/>
            <person name="Rea M.C."/>
            <person name="O'Sullivan O."/>
            <person name="Ritari J."/>
            <person name="Douillard F.P."/>
            <person name="Paul Ross R."/>
            <person name="Yang R."/>
            <person name="Briner A.E."/>
            <person name="Felis G.E."/>
            <person name="de Vos W.M."/>
            <person name="Barrangou R."/>
            <person name="Klaenhammer T.R."/>
            <person name="Caufield P.W."/>
            <person name="Cui Y."/>
            <person name="Zhang H."/>
            <person name="O'Toole P.W."/>
        </authorList>
    </citation>
    <scope>NUCLEOTIDE SEQUENCE [LARGE SCALE GENOMIC DNA]</scope>
    <source>
        <strain evidence="8 9">DSM 22408</strain>
    </source>
</reference>
<proteinExistence type="inferred from homology"/>
<feature type="chain" id="PRO_5039529572" evidence="6">
    <location>
        <begin position="23"/>
        <end position="546"/>
    </location>
</feature>
<dbReference type="InterPro" id="IPR030678">
    <property type="entry name" value="Peptide/Ni-bd"/>
</dbReference>
<dbReference type="GO" id="GO:1904680">
    <property type="term" value="F:peptide transmembrane transporter activity"/>
    <property type="evidence" value="ECO:0007669"/>
    <property type="project" value="TreeGrafter"/>
</dbReference>
<dbReference type="Gene3D" id="3.90.76.10">
    <property type="entry name" value="Dipeptide-binding Protein, Domain 1"/>
    <property type="match status" value="1"/>
</dbReference>
<dbReference type="STRING" id="1122146.IV53_GL000324"/>
<dbReference type="InterPro" id="IPR039424">
    <property type="entry name" value="SBP_5"/>
</dbReference>
<comment type="similarity">
    <text evidence="2">Belongs to the bacterial solute-binding protein 5 family.</text>
</comment>
<name>A0A0R2KG36_9LACO</name>
<dbReference type="GO" id="GO:0030288">
    <property type="term" value="C:outer membrane-bounded periplasmic space"/>
    <property type="evidence" value="ECO:0007669"/>
    <property type="project" value="UniProtKB-ARBA"/>
</dbReference>
<dbReference type="PROSITE" id="PS51257">
    <property type="entry name" value="PROKAR_LIPOPROTEIN"/>
    <property type="match status" value="1"/>
</dbReference>
<accession>A0A0R2KG36</accession>
<evidence type="ECO:0000256" key="1">
    <source>
        <dbReference type="ARBA" id="ARBA00004196"/>
    </source>
</evidence>
<dbReference type="RefSeq" id="WP_027106339.1">
    <property type="nucleotide sequence ID" value="NZ_AUHP01000002.1"/>
</dbReference>
<dbReference type="FunFam" id="3.10.105.10:FF:000001">
    <property type="entry name" value="Oligopeptide ABC transporter, oligopeptide-binding protein"/>
    <property type="match status" value="1"/>
</dbReference>
<dbReference type="OrthoDB" id="403896at2"/>
<evidence type="ECO:0000259" key="7">
    <source>
        <dbReference type="Pfam" id="PF00496"/>
    </source>
</evidence>
<dbReference type="PANTHER" id="PTHR30290">
    <property type="entry name" value="PERIPLASMIC BINDING COMPONENT OF ABC TRANSPORTER"/>
    <property type="match status" value="1"/>
</dbReference>
<evidence type="ECO:0000256" key="3">
    <source>
        <dbReference type="ARBA" id="ARBA00022448"/>
    </source>
</evidence>
<dbReference type="Pfam" id="PF00496">
    <property type="entry name" value="SBP_bac_5"/>
    <property type="match status" value="1"/>
</dbReference>